<evidence type="ECO:0000256" key="1">
    <source>
        <dbReference type="ARBA" id="ARBA00004141"/>
    </source>
</evidence>
<dbReference type="InterPro" id="IPR051533">
    <property type="entry name" value="WaaL-like"/>
</dbReference>
<dbReference type="GO" id="GO:0016020">
    <property type="term" value="C:membrane"/>
    <property type="evidence" value="ECO:0007669"/>
    <property type="project" value="UniProtKB-SubCell"/>
</dbReference>
<keyword evidence="3 5" id="KW-1133">Transmembrane helix</keyword>
<protein>
    <recommendedName>
        <fullName evidence="6">O-antigen ligase-related domain-containing protein</fullName>
    </recommendedName>
</protein>
<feature type="domain" description="O-antigen ligase-related" evidence="6">
    <location>
        <begin position="223"/>
        <end position="378"/>
    </location>
</feature>
<evidence type="ECO:0000313" key="7">
    <source>
        <dbReference type="EMBL" id="KKW27853.1"/>
    </source>
</evidence>
<dbReference type="AlphaFoldDB" id="A0A0G1X9G0"/>
<organism evidence="7 8">
    <name type="scientific">Candidatus Kaiserbacteria bacterium GW2011_GWB1_52_6</name>
    <dbReference type="NCBI Taxonomy" id="1618674"/>
    <lineage>
        <taxon>Bacteria</taxon>
        <taxon>Candidatus Kaiseribacteriota</taxon>
    </lineage>
</organism>
<feature type="transmembrane region" description="Helical" evidence="5">
    <location>
        <begin position="455"/>
        <end position="474"/>
    </location>
</feature>
<dbReference type="Gene3D" id="1.25.40.10">
    <property type="entry name" value="Tetratricopeptide repeat domain"/>
    <property type="match status" value="1"/>
</dbReference>
<feature type="transmembrane region" description="Helical" evidence="5">
    <location>
        <begin position="239"/>
        <end position="257"/>
    </location>
</feature>
<sequence>MSCRARMACMVMEKTLRGIVLAGIFTLPFIILIVAQSMFFPFITGKNFTFRIIVEIITGAWLALALVYPKYRPRRSWILGVVAIFVLVMAIADAQGVYPFKSFWSNYERMDGWVTLIHVFAYLTVASSVINSEKIWRLLFQVTLGVSVFMGLYGFLQLTGHEALGQGGSAGLSSRIDATFGNPIYLAVYMLFHVFIATLLWLQMWHARSAGKRLWPSLAYGAIIVIDTLMLFFTGTRGTMLGLFGGVIVALLLLAYFQGTRKIRTVAVAALIGLAVFGGVLKLAKDTPVVKSVGFLQRLATISLSDGTTQSRLLNMGIAWQGVKEKPIFGWGQENYAIVFDKYYDPRMYGNEQWFDRVHDVIFDWWVTGGTLGLLTYLSIFAAALYTLWRSLHFSVAEKSLFTGLIAGYFFHNLFVFDNVSSWILFGTILAYIVWRAHGDKSGGPIFNAKIVPEASLPFVTVAAVVLVWGVAWYTNANALSANKTLLQAVAPQQGGVEKNLEYFKQAIAYGSYGTQEAREQLAQVASQIAGANNVSTDIKQQFFDFAGVQLQMQAQASPLDARFPLFLGMLLDSYGDHANAKIALARAHELSPRKQTILFQMAQNAQVRGDRTEVIADLKTAFEIEESVGEARLMYAAVLIGAGNDALADQVLAPIIASGSPANVNVTNRAGAPQRFNAFFSVLPLSVGTAAHCGV</sequence>
<feature type="transmembrane region" description="Helical" evidence="5">
    <location>
        <begin position="410"/>
        <end position="435"/>
    </location>
</feature>
<feature type="transmembrane region" description="Helical" evidence="5">
    <location>
        <begin position="20"/>
        <end position="42"/>
    </location>
</feature>
<evidence type="ECO:0000256" key="4">
    <source>
        <dbReference type="ARBA" id="ARBA00023136"/>
    </source>
</evidence>
<feature type="transmembrane region" description="Helical" evidence="5">
    <location>
        <begin position="112"/>
        <end position="131"/>
    </location>
</feature>
<dbReference type="InterPro" id="IPR011990">
    <property type="entry name" value="TPR-like_helical_dom_sf"/>
</dbReference>
<dbReference type="PANTHER" id="PTHR37422">
    <property type="entry name" value="TEICHURONIC ACID BIOSYNTHESIS PROTEIN TUAE"/>
    <property type="match status" value="1"/>
</dbReference>
<gene>
    <name evidence="7" type="ORF">UY70_C0006G0002</name>
</gene>
<evidence type="ECO:0000259" key="6">
    <source>
        <dbReference type="Pfam" id="PF04932"/>
    </source>
</evidence>
<dbReference type="PANTHER" id="PTHR37422:SF23">
    <property type="entry name" value="TEICHURONIC ACID BIOSYNTHESIS PROTEIN TUAE"/>
    <property type="match status" value="1"/>
</dbReference>
<name>A0A0G1X9G0_9BACT</name>
<feature type="transmembrane region" description="Helical" evidence="5">
    <location>
        <begin position="75"/>
        <end position="92"/>
    </location>
</feature>
<proteinExistence type="predicted"/>
<evidence type="ECO:0000256" key="2">
    <source>
        <dbReference type="ARBA" id="ARBA00022692"/>
    </source>
</evidence>
<dbReference type="Proteomes" id="UP000034185">
    <property type="component" value="Unassembled WGS sequence"/>
</dbReference>
<feature type="transmembrane region" description="Helical" evidence="5">
    <location>
        <begin position="48"/>
        <end position="68"/>
    </location>
</feature>
<feature type="transmembrane region" description="Helical" evidence="5">
    <location>
        <begin position="266"/>
        <end position="284"/>
    </location>
</feature>
<keyword evidence="2 5" id="KW-0812">Transmembrane</keyword>
<dbReference type="EMBL" id="LCRA01000006">
    <property type="protein sequence ID" value="KKW27853.1"/>
    <property type="molecule type" value="Genomic_DNA"/>
</dbReference>
<feature type="transmembrane region" description="Helical" evidence="5">
    <location>
        <begin position="365"/>
        <end position="389"/>
    </location>
</feature>
<keyword evidence="4 5" id="KW-0472">Membrane</keyword>
<reference evidence="7 8" key="1">
    <citation type="journal article" date="2015" name="Nature">
        <title>rRNA introns, odd ribosomes, and small enigmatic genomes across a large radiation of phyla.</title>
        <authorList>
            <person name="Brown C.T."/>
            <person name="Hug L.A."/>
            <person name="Thomas B.C."/>
            <person name="Sharon I."/>
            <person name="Castelle C.J."/>
            <person name="Singh A."/>
            <person name="Wilkins M.J."/>
            <person name="Williams K.H."/>
            <person name="Banfield J.F."/>
        </authorList>
    </citation>
    <scope>NUCLEOTIDE SEQUENCE [LARGE SCALE GENOMIC DNA]</scope>
</reference>
<feature type="transmembrane region" description="Helical" evidence="5">
    <location>
        <begin position="184"/>
        <end position="202"/>
    </location>
</feature>
<dbReference type="InterPro" id="IPR007016">
    <property type="entry name" value="O-antigen_ligase-rel_domated"/>
</dbReference>
<accession>A0A0G1X9G0</accession>
<dbReference type="Pfam" id="PF04932">
    <property type="entry name" value="Wzy_C"/>
    <property type="match status" value="1"/>
</dbReference>
<evidence type="ECO:0000256" key="5">
    <source>
        <dbReference type="SAM" id="Phobius"/>
    </source>
</evidence>
<evidence type="ECO:0000313" key="8">
    <source>
        <dbReference type="Proteomes" id="UP000034185"/>
    </source>
</evidence>
<feature type="transmembrane region" description="Helical" evidence="5">
    <location>
        <begin position="214"/>
        <end position="233"/>
    </location>
</feature>
<dbReference type="SUPFAM" id="SSF48452">
    <property type="entry name" value="TPR-like"/>
    <property type="match status" value="1"/>
</dbReference>
<evidence type="ECO:0000256" key="3">
    <source>
        <dbReference type="ARBA" id="ARBA00022989"/>
    </source>
</evidence>
<feature type="transmembrane region" description="Helical" evidence="5">
    <location>
        <begin position="138"/>
        <end position="156"/>
    </location>
</feature>
<comment type="subcellular location">
    <subcellularLocation>
        <location evidence="1">Membrane</location>
        <topology evidence="1">Multi-pass membrane protein</topology>
    </subcellularLocation>
</comment>
<comment type="caution">
    <text evidence="7">The sequence shown here is derived from an EMBL/GenBank/DDBJ whole genome shotgun (WGS) entry which is preliminary data.</text>
</comment>